<keyword evidence="1" id="KW-0472">Membrane</keyword>
<evidence type="ECO:0000313" key="3">
    <source>
        <dbReference type="Proteomes" id="UP001285352"/>
    </source>
</evidence>
<name>A0ABU4UQY1_9PSEU</name>
<feature type="transmembrane region" description="Helical" evidence="1">
    <location>
        <begin position="127"/>
        <end position="146"/>
    </location>
</feature>
<evidence type="ECO:0000256" key="1">
    <source>
        <dbReference type="SAM" id="Phobius"/>
    </source>
</evidence>
<accession>A0ABU4UQY1</accession>
<proteinExistence type="predicted"/>
<protein>
    <submittedName>
        <fullName evidence="2">Uncharacterized protein</fullName>
    </submittedName>
</protein>
<comment type="caution">
    <text evidence="2">The sequence shown here is derived from an EMBL/GenBank/DDBJ whole genome shotgun (WGS) entry which is preliminary data.</text>
</comment>
<gene>
    <name evidence="2" type="ORF">SK854_04895</name>
</gene>
<keyword evidence="1" id="KW-0812">Transmembrane</keyword>
<dbReference type="RefSeq" id="WP_319973766.1">
    <property type="nucleotide sequence ID" value="NZ_JAXAVU010000002.1"/>
</dbReference>
<keyword evidence="1" id="KW-1133">Transmembrane helix</keyword>
<keyword evidence="3" id="KW-1185">Reference proteome</keyword>
<reference evidence="2 3" key="2">
    <citation type="submission" date="2023-11" db="EMBL/GenBank/DDBJ databases">
        <authorList>
            <person name="Lara A.C."/>
            <person name="Chronakova A."/>
        </authorList>
    </citation>
    <scope>NUCLEOTIDE SEQUENCE [LARGE SCALE GENOMIC DNA]</scope>
    <source>
        <strain evidence="2 3">BCCO 10_0061</strain>
    </source>
</reference>
<dbReference type="EMBL" id="JAXAVU010000002">
    <property type="protein sequence ID" value="MDX8141439.1"/>
    <property type="molecule type" value="Genomic_DNA"/>
</dbReference>
<feature type="transmembrane region" description="Helical" evidence="1">
    <location>
        <begin position="158"/>
        <end position="178"/>
    </location>
</feature>
<organism evidence="2 3">
    <name type="scientific">Lentzea sokolovensis</name>
    <dbReference type="NCBI Taxonomy" id="3095429"/>
    <lineage>
        <taxon>Bacteria</taxon>
        <taxon>Bacillati</taxon>
        <taxon>Actinomycetota</taxon>
        <taxon>Actinomycetes</taxon>
        <taxon>Pseudonocardiales</taxon>
        <taxon>Pseudonocardiaceae</taxon>
        <taxon>Lentzea</taxon>
    </lineage>
</organism>
<feature type="transmembrane region" description="Helical" evidence="1">
    <location>
        <begin position="95"/>
        <end position="115"/>
    </location>
</feature>
<dbReference type="Proteomes" id="UP001285352">
    <property type="component" value="Unassembled WGS sequence"/>
</dbReference>
<sequence length="196" mass="21451">MKIDELIARTKNSLEARKVYAEPCEKGQEGEDGGFGLNAEPAGAYGDQRWQGPVGASGRRELAGRHRGHRRHRRALRGAAHHQGEGPVAMTLTRWLFLVAVALVVTSCAAGPNVVSHVDSAQVAGFWKGLWHGLIYPVTFFISLFTDNVNIYEVRNIGNWYDFGFVAGIGLLHAVTSAGGRKSKRRRKTARTKATS</sequence>
<evidence type="ECO:0000313" key="2">
    <source>
        <dbReference type="EMBL" id="MDX8141439.1"/>
    </source>
</evidence>
<reference evidence="2 3" key="1">
    <citation type="submission" date="2023-11" db="EMBL/GenBank/DDBJ databases">
        <title>Lentzea sokolovensis, sp. nov., Lentzea kristufkii, sp. nov., and Lentzea miocenensis, sp. nov., rare actinobacteria from Sokolov Coal Basin, Miocene lacustrine sediment, Czech Republic.</title>
        <authorList>
            <person name="Lara A."/>
            <person name="Kotroba L."/>
            <person name="Nouioui I."/>
            <person name="Neumann-Schaal M."/>
            <person name="Mast Y."/>
            <person name="Chronakova A."/>
        </authorList>
    </citation>
    <scope>NUCLEOTIDE SEQUENCE [LARGE SCALE GENOMIC DNA]</scope>
    <source>
        <strain evidence="2 3">BCCO 10_0061</strain>
    </source>
</reference>